<feature type="compositionally biased region" description="Low complexity" evidence="1">
    <location>
        <begin position="50"/>
        <end position="60"/>
    </location>
</feature>
<name>A0AAD7F7G9_9AGAR</name>
<evidence type="ECO:0000313" key="3">
    <source>
        <dbReference type="Proteomes" id="UP001218218"/>
    </source>
</evidence>
<accession>A0AAD7F7G9</accession>
<dbReference type="EMBL" id="JARIHO010000001">
    <property type="protein sequence ID" value="KAJ7369161.1"/>
    <property type="molecule type" value="Genomic_DNA"/>
</dbReference>
<evidence type="ECO:0000256" key="1">
    <source>
        <dbReference type="SAM" id="MobiDB-lite"/>
    </source>
</evidence>
<protein>
    <submittedName>
        <fullName evidence="2">Uncharacterized protein</fullName>
    </submittedName>
</protein>
<feature type="non-terminal residue" evidence="2">
    <location>
        <position position="1"/>
    </location>
</feature>
<evidence type="ECO:0000313" key="2">
    <source>
        <dbReference type="EMBL" id="KAJ7369161.1"/>
    </source>
</evidence>
<organism evidence="2 3">
    <name type="scientific">Mycena albidolilacea</name>
    <dbReference type="NCBI Taxonomy" id="1033008"/>
    <lineage>
        <taxon>Eukaryota</taxon>
        <taxon>Fungi</taxon>
        <taxon>Dikarya</taxon>
        <taxon>Basidiomycota</taxon>
        <taxon>Agaricomycotina</taxon>
        <taxon>Agaricomycetes</taxon>
        <taxon>Agaricomycetidae</taxon>
        <taxon>Agaricales</taxon>
        <taxon>Marasmiineae</taxon>
        <taxon>Mycenaceae</taxon>
        <taxon>Mycena</taxon>
    </lineage>
</organism>
<reference evidence="2" key="1">
    <citation type="submission" date="2023-03" db="EMBL/GenBank/DDBJ databases">
        <title>Massive genome expansion in bonnet fungi (Mycena s.s.) driven by repeated elements and novel gene families across ecological guilds.</title>
        <authorList>
            <consortium name="Lawrence Berkeley National Laboratory"/>
            <person name="Harder C.B."/>
            <person name="Miyauchi S."/>
            <person name="Viragh M."/>
            <person name="Kuo A."/>
            <person name="Thoen E."/>
            <person name="Andreopoulos B."/>
            <person name="Lu D."/>
            <person name="Skrede I."/>
            <person name="Drula E."/>
            <person name="Henrissat B."/>
            <person name="Morin E."/>
            <person name="Kohler A."/>
            <person name="Barry K."/>
            <person name="LaButti K."/>
            <person name="Morin E."/>
            <person name="Salamov A."/>
            <person name="Lipzen A."/>
            <person name="Mereny Z."/>
            <person name="Hegedus B."/>
            <person name="Baldrian P."/>
            <person name="Stursova M."/>
            <person name="Weitz H."/>
            <person name="Taylor A."/>
            <person name="Grigoriev I.V."/>
            <person name="Nagy L.G."/>
            <person name="Martin F."/>
            <person name="Kauserud H."/>
        </authorList>
    </citation>
    <scope>NUCLEOTIDE SEQUENCE</scope>
    <source>
        <strain evidence="2">CBHHK002</strain>
    </source>
</reference>
<dbReference type="AlphaFoldDB" id="A0AAD7F7G9"/>
<keyword evidence="3" id="KW-1185">Reference proteome</keyword>
<dbReference type="Proteomes" id="UP001218218">
    <property type="component" value="Unassembled WGS sequence"/>
</dbReference>
<comment type="caution">
    <text evidence="2">The sequence shown here is derived from an EMBL/GenBank/DDBJ whole genome shotgun (WGS) entry which is preliminary data.</text>
</comment>
<sequence>MRRRASIDSSDSSQHRRPVLASLLSRKPTHASKTASKSAQKRADSASYTSGDSDQDSSGSHESATLPLHGIKPARRKVVVEDESDVEDTARSQSQKWNPWPDGTWEATYTREYFEQCQFSVHWACEVRGGKKNSVGSSRAKKKDDGAHTLRLCRGVMKCTSATCDILTRPQTKNAGRIAQVQAGCSCGSPLRHYTCDVRIEYWVYRDAVDGPGPSVADISSVLLNPHRIQYERRRILNPHFLPKLERFKEKHPNWTVGVHWVDGINVIVLQSPWQRRMGLKDQIKSEAVNGVVSDACHDYFTGHNHLLFLSSTFEPLHLKSWVPILMTYSNGATAVHYRIHFLYLFRGLAKQCREMKRRVTDDLFANVVDFSDAQRNGFVEAFVDFWVEFAPRRRNENELKEAAAALLKGCRQHFSNQITRVAKISRIVGPERQSRFRKFA</sequence>
<feature type="region of interest" description="Disordered" evidence="1">
    <location>
        <begin position="1"/>
        <end position="99"/>
    </location>
</feature>
<proteinExistence type="predicted"/>
<gene>
    <name evidence="2" type="ORF">DFH08DRAFT_676465</name>
</gene>